<protein>
    <submittedName>
        <fullName evidence="2">Uncharacterized protein</fullName>
    </submittedName>
</protein>
<gene>
    <name evidence="2" type="ORF">L9F63_026564</name>
</gene>
<dbReference type="AlphaFoldDB" id="A0AAD8EQP8"/>
<evidence type="ECO:0000313" key="3">
    <source>
        <dbReference type="Proteomes" id="UP001233999"/>
    </source>
</evidence>
<comment type="caution">
    <text evidence="2">The sequence shown here is derived from an EMBL/GenBank/DDBJ whole genome shotgun (WGS) entry which is preliminary data.</text>
</comment>
<keyword evidence="3" id="KW-1185">Reference proteome</keyword>
<proteinExistence type="predicted"/>
<reference evidence="2" key="1">
    <citation type="journal article" date="2023" name="IScience">
        <title>Live-bearing cockroach genome reveals convergent evolutionary mechanisms linked to viviparity in insects and beyond.</title>
        <authorList>
            <person name="Fouks B."/>
            <person name="Harrison M.C."/>
            <person name="Mikhailova A.A."/>
            <person name="Marchal E."/>
            <person name="English S."/>
            <person name="Carruthers M."/>
            <person name="Jennings E.C."/>
            <person name="Chiamaka E.L."/>
            <person name="Frigard R.A."/>
            <person name="Pippel M."/>
            <person name="Attardo G.M."/>
            <person name="Benoit J.B."/>
            <person name="Bornberg-Bauer E."/>
            <person name="Tobe S.S."/>
        </authorList>
    </citation>
    <scope>NUCLEOTIDE SEQUENCE</scope>
    <source>
        <strain evidence="2">Stay&amp;Tobe</strain>
    </source>
</reference>
<name>A0AAD8EQP8_DIPPU</name>
<feature type="non-terminal residue" evidence="2">
    <location>
        <position position="155"/>
    </location>
</feature>
<feature type="chain" id="PRO_5042056614" evidence="1">
    <location>
        <begin position="19"/>
        <end position="155"/>
    </location>
</feature>
<keyword evidence="1" id="KW-0732">Signal</keyword>
<evidence type="ECO:0000256" key="1">
    <source>
        <dbReference type="SAM" id="SignalP"/>
    </source>
</evidence>
<sequence length="155" mass="15879">MKAAICMWTLVLLSVATAEDSKKQDKRGLSDLGYGTLGGYAVGSGLTGYSGTGLAGLAVPAHAHLGPSSAIKTIPAPALGPAPVYAQPPPAYAHPAPAYAHPAPVYAHPAPVYAHPAPVYRPAPAHIVGTSVHTTITKQPAVPKPYAVHVERPYP</sequence>
<organism evidence="2 3">
    <name type="scientific">Diploptera punctata</name>
    <name type="common">Pacific beetle cockroach</name>
    <dbReference type="NCBI Taxonomy" id="6984"/>
    <lineage>
        <taxon>Eukaryota</taxon>
        <taxon>Metazoa</taxon>
        <taxon>Ecdysozoa</taxon>
        <taxon>Arthropoda</taxon>
        <taxon>Hexapoda</taxon>
        <taxon>Insecta</taxon>
        <taxon>Pterygota</taxon>
        <taxon>Neoptera</taxon>
        <taxon>Polyneoptera</taxon>
        <taxon>Dictyoptera</taxon>
        <taxon>Blattodea</taxon>
        <taxon>Blaberoidea</taxon>
        <taxon>Blaberidae</taxon>
        <taxon>Diplopterinae</taxon>
        <taxon>Diploptera</taxon>
    </lineage>
</organism>
<dbReference type="Proteomes" id="UP001233999">
    <property type="component" value="Unassembled WGS sequence"/>
</dbReference>
<evidence type="ECO:0000313" key="2">
    <source>
        <dbReference type="EMBL" id="KAJ9598901.1"/>
    </source>
</evidence>
<reference evidence="2" key="2">
    <citation type="submission" date="2023-05" db="EMBL/GenBank/DDBJ databases">
        <authorList>
            <person name="Fouks B."/>
        </authorList>
    </citation>
    <scope>NUCLEOTIDE SEQUENCE</scope>
    <source>
        <strain evidence="2">Stay&amp;Tobe</strain>
        <tissue evidence="2">Testes</tissue>
    </source>
</reference>
<dbReference type="EMBL" id="JASPKZ010000900">
    <property type="protein sequence ID" value="KAJ9598901.1"/>
    <property type="molecule type" value="Genomic_DNA"/>
</dbReference>
<accession>A0AAD8EQP8</accession>
<feature type="signal peptide" evidence="1">
    <location>
        <begin position="1"/>
        <end position="18"/>
    </location>
</feature>